<dbReference type="EMBL" id="BPLQ01011525">
    <property type="protein sequence ID" value="GIY58689.1"/>
    <property type="molecule type" value="Genomic_DNA"/>
</dbReference>
<dbReference type="GO" id="GO:0036038">
    <property type="term" value="C:MKS complex"/>
    <property type="evidence" value="ECO:0007669"/>
    <property type="project" value="TreeGrafter"/>
</dbReference>
<evidence type="ECO:0000256" key="1">
    <source>
        <dbReference type="ARBA" id="ARBA00004120"/>
    </source>
</evidence>
<dbReference type="InterPro" id="IPR010796">
    <property type="entry name" value="C2_B9-type_dom"/>
</dbReference>
<reference evidence="8 9" key="1">
    <citation type="submission" date="2021-06" db="EMBL/GenBank/DDBJ databases">
        <title>Caerostris darwini draft genome.</title>
        <authorList>
            <person name="Kono N."/>
            <person name="Arakawa K."/>
        </authorList>
    </citation>
    <scope>NUCLEOTIDE SEQUENCE [LARGE SCALE GENOMIC DNA]</scope>
</reference>
<dbReference type="Pfam" id="PF07162">
    <property type="entry name" value="B9-C2"/>
    <property type="match status" value="1"/>
</dbReference>
<dbReference type="PANTHER" id="PTHR12968:SF2">
    <property type="entry name" value="B9 DOMAIN-CONTAINING PROTEIN 2"/>
    <property type="match status" value="1"/>
</dbReference>
<organism evidence="8 9">
    <name type="scientific">Caerostris darwini</name>
    <dbReference type="NCBI Taxonomy" id="1538125"/>
    <lineage>
        <taxon>Eukaryota</taxon>
        <taxon>Metazoa</taxon>
        <taxon>Ecdysozoa</taxon>
        <taxon>Arthropoda</taxon>
        <taxon>Chelicerata</taxon>
        <taxon>Arachnida</taxon>
        <taxon>Araneae</taxon>
        <taxon>Araneomorphae</taxon>
        <taxon>Entelegynae</taxon>
        <taxon>Araneoidea</taxon>
        <taxon>Araneidae</taxon>
        <taxon>Caerostris</taxon>
    </lineage>
</organism>
<keyword evidence="4" id="KW-0206">Cytoskeleton</keyword>
<accession>A0AAV4ULP7</accession>
<dbReference type="GO" id="GO:0060271">
    <property type="term" value="P:cilium assembly"/>
    <property type="evidence" value="ECO:0007669"/>
    <property type="project" value="TreeGrafter"/>
</dbReference>
<keyword evidence="9" id="KW-1185">Reference proteome</keyword>
<evidence type="ECO:0000256" key="6">
    <source>
        <dbReference type="ARBA" id="ARBA00038411"/>
    </source>
</evidence>
<protein>
    <recommendedName>
        <fullName evidence="7">B9 domain-containing protein 2</fullName>
    </recommendedName>
</protein>
<proteinExistence type="inferred from homology"/>
<comment type="subcellular location">
    <subcellularLocation>
        <location evidence="1">Cytoplasm</location>
        <location evidence="1">Cytoskeleton</location>
        <location evidence="1">Cilium basal body</location>
    </subcellularLocation>
</comment>
<evidence type="ECO:0000256" key="4">
    <source>
        <dbReference type="ARBA" id="ARBA00023212"/>
    </source>
</evidence>
<evidence type="ECO:0000256" key="7">
    <source>
        <dbReference type="ARBA" id="ARBA00039272"/>
    </source>
</evidence>
<evidence type="ECO:0000313" key="8">
    <source>
        <dbReference type="EMBL" id="GIY58689.1"/>
    </source>
</evidence>
<dbReference type="PROSITE" id="PS51381">
    <property type="entry name" value="C2_B9"/>
    <property type="match status" value="1"/>
</dbReference>
<sequence>MRYSVPIECNCQLHFQHFYLPWQRFFVSEIRYETKMCEVHVIGQITGASEFKENNLFCKWGLHAGGNWKVIEGLKEGQTQIDNPLDGEMNYWCHPIDIHYATKGIQGWPRFYFQVWHQDDYGRDQFCSYGFCHLPTSSGYHECQCLTWKPKSSICDRFYEYFLGGGLQLKNPENIYHGLDRFRFQTVAMGIIHLELNVISKNFNKYGIITN</sequence>
<evidence type="ECO:0000256" key="2">
    <source>
        <dbReference type="ARBA" id="ARBA00022490"/>
    </source>
</evidence>
<dbReference type="PANTHER" id="PTHR12968">
    <property type="entry name" value="B9 DOMAIN-CONTAINING"/>
    <property type="match status" value="1"/>
</dbReference>
<comment type="similarity">
    <text evidence="6">Belongs to the B9D family.</text>
</comment>
<dbReference type="Proteomes" id="UP001054837">
    <property type="component" value="Unassembled WGS sequence"/>
</dbReference>
<comment type="caution">
    <text evidence="8">The sequence shown here is derived from an EMBL/GenBank/DDBJ whole genome shotgun (WGS) entry which is preliminary data.</text>
</comment>
<evidence type="ECO:0000256" key="3">
    <source>
        <dbReference type="ARBA" id="ARBA00022794"/>
    </source>
</evidence>
<evidence type="ECO:0000313" key="9">
    <source>
        <dbReference type="Proteomes" id="UP001054837"/>
    </source>
</evidence>
<keyword evidence="3" id="KW-0970">Cilium biogenesis/degradation</keyword>
<gene>
    <name evidence="8" type="primary">b9d2</name>
    <name evidence="8" type="ORF">CDAR_415991</name>
</gene>
<dbReference type="AlphaFoldDB" id="A0AAV4ULP7"/>
<evidence type="ECO:0000256" key="5">
    <source>
        <dbReference type="ARBA" id="ARBA00023273"/>
    </source>
</evidence>
<name>A0AAV4ULP7_9ARAC</name>
<keyword evidence="2" id="KW-0963">Cytoplasm</keyword>
<keyword evidence="5" id="KW-0966">Cell projection</keyword>